<comment type="subcellular location">
    <subcellularLocation>
        <location evidence="1">Cytoplasm</location>
    </subcellularLocation>
</comment>
<dbReference type="SUPFAM" id="SSF48295">
    <property type="entry name" value="TrpR-like"/>
    <property type="match status" value="1"/>
</dbReference>
<dbReference type="InterPro" id="IPR010921">
    <property type="entry name" value="Trp_repressor/repl_initiator"/>
</dbReference>
<evidence type="ECO:0000313" key="9">
    <source>
        <dbReference type="Proteomes" id="UP000565262"/>
    </source>
</evidence>
<protein>
    <submittedName>
        <fullName evidence="8">Helix-turn-helix domain-containing protein</fullName>
    </submittedName>
</protein>
<dbReference type="PANTHER" id="PTHR38025:SF1">
    <property type="entry name" value="TRP OPERON REPRESSOR"/>
    <property type="match status" value="1"/>
</dbReference>
<keyword evidence="9" id="KW-1185">Reference proteome</keyword>
<evidence type="ECO:0000313" key="8">
    <source>
        <dbReference type="EMBL" id="MBB1488019.1"/>
    </source>
</evidence>
<keyword evidence="6" id="KW-0238">DNA-binding</keyword>
<dbReference type="AlphaFoldDB" id="A0A839IU63"/>
<dbReference type="InterPro" id="IPR013335">
    <property type="entry name" value="Trp_repress_bac"/>
</dbReference>
<dbReference type="RefSeq" id="WP_182809796.1">
    <property type="nucleotide sequence ID" value="NZ_JACJFM010000022.1"/>
</dbReference>
<dbReference type="InterPro" id="IPR038116">
    <property type="entry name" value="TrpR-like_sf"/>
</dbReference>
<sequence>MNTKKNEQQYLNELSQHLLSMKEPDQMEEALRGLLTPSELSEISKRLQIFKLLREGMPQRQIAEKLGVGIATVTRGSRALKEIK</sequence>
<dbReference type="Gene3D" id="1.10.1270.10">
    <property type="entry name" value="TrpR-like"/>
    <property type="match status" value="1"/>
</dbReference>
<accession>A0A839IU63</accession>
<proteinExistence type="inferred from homology"/>
<keyword evidence="4" id="KW-0678">Repressor</keyword>
<dbReference type="Pfam" id="PF01371">
    <property type="entry name" value="Trp_repressor"/>
    <property type="match status" value="1"/>
</dbReference>
<dbReference type="GO" id="GO:0003700">
    <property type="term" value="F:DNA-binding transcription factor activity"/>
    <property type="evidence" value="ECO:0007669"/>
    <property type="project" value="InterPro"/>
</dbReference>
<dbReference type="EMBL" id="JACJFM010000022">
    <property type="protein sequence ID" value="MBB1488019.1"/>
    <property type="molecule type" value="Genomic_DNA"/>
</dbReference>
<comment type="similarity">
    <text evidence="2">Belongs to the TrpR family.</text>
</comment>
<keyword evidence="3" id="KW-0963">Cytoplasm</keyword>
<gene>
    <name evidence="8" type="ORF">H4O21_15540</name>
</gene>
<evidence type="ECO:0000256" key="3">
    <source>
        <dbReference type="ARBA" id="ARBA00022490"/>
    </source>
</evidence>
<evidence type="ECO:0000256" key="6">
    <source>
        <dbReference type="ARBA" id="ARBA00023125"/>
    </source>
</evidence>
<evidence type="ECO:0000256" key="4">
    <source>
        <dbReference type="ARBA" id="ARBA00022491"/>
    </source>
</evidence>
<dbReference type="Proteomes" id="UP000565262">
    <property type="component" value="Unassembled WGS sequence"/>
</dbReference>
<evidence type="ECO:0000256" key="7">
    <source>
        <dbReference type="ARBA" id="ARBA00023163"/>
    </source>
</evidence>
<keyword evidence="7" id="KW-0804">Transcription</keyword>
<evidence type="ECO:0000256" key="5">
    <source>
        <dbReference type="ARBA" id="ARBA00023015"/>
    </source>
</evidence>
<dbReference type="GO" id="GO:0043565">
    <property type="term" value="F:sequence-specific DNA binding"/>
    <property type="evidence" value="ECO:0007669"/>
    <property type="project" value="InterPro"/>
</dbReference>
<name>A0A839IU63_9GAMM</name>
<keyword evidence="5" id="KW-0805">Transcription regulation</keyword>
<dbReference type="PANTHER" id="PTHR38025">
    <property type="entry name" value="TRP OPERON REPRESSOR"/>
    <property type="match status" value="1"/>
</dbReference>
<reference evidence="8 9" key="1">
    <citation type="submission" date="2020-08" db="EMBL/GenBank/DDBJ databases">
        <title>Oceanospirillum sp. nov. isolated from marine sediment.</title>
        <authorList>
            <person name="Ji X."/>
        </authorList>
    </citation>
    <scope>NUCLEOTIDE SEQUENCE [LARGE SCALE GENOMIC DNA]</scope>
    <source>
        <strain evidence="8 9">D5</strain>
    </source>
</reference>
<organism evidence="8 9">
    <name type="scientific">Oceanospirillum sediminis</name>
    <dbReference type="NCBI Taxonomy" id="2760088"/>
    <lineage>
        <taxon>Bacteria</taxon>
        <taxon>Pseudomonadati</taxon>
        <taxon>Pseudomonadota</taxon>
        <taxon>Gammaproteobacteria</taxon>
        <taxon>Oceanospirillales</taxon>
        <taxon>Oceanospirillaceae</taxon>
        <taxon>Oceanospirillum</taxon>
    </lineage>
</organism>
<evidence type="ECO:0000256" key="2">
    <source>
        <dbReference type="ARBA" id="ARBA00007027"/>
    </source>
</evidence>
<dbReference type="GO" id="GO:0005737">
    <property type="term" value="C:cytoplasm"/>
    <property type="evidence" value="ECO:0007669"/>
    <property type="project" value="UniProtKB-SubCell"/>
</dbReference>
<comment type="caution">
    <text evidence="8">The sequence shown here is derived from an EMBL/GenBank/DDBJ whole genome shotgun (WGS) entry which is preliminary data.</text>
</comment>
<evidence type="ECO:0000256" key="1">
    <source>
        <dbReference type="ARBA" id="ARBA00004496"/>
    </source>
</evidence>
<dbReference type="InterPro" id="IPR000831">
    <property type="entry name" value="Trp_repress"/>
</dbReference>